<accession>X0YML3</accession>
<reference evidence="2" key="1">
    <citation type="journal article" date="2014" name="Front. Microbiol.">
        <title>High frequency of phylogenetically diverse reductive dehalogenase-homologous genes in deep subseafloor sedimentary metagenomes.</title>
        <authorList>
            <person name="Kawai M."/>
            <person name="Futagami T."/>
            <person name="Toyoda A."/>
            <person name="Takaki Y."/>
            <person name="Nishi S."/>
            <person name="Hori S."/>
            <person name="Arai W."/>
            <person name="Tsubouchi T."/>
            <person name="Morono Y."/>
            <person name="Uchiyama I."/>
            <person name="Ito T."/>
            <person name="Fujiyama A."/>
            <person name="Inagaki F."/>
            <person name="Takami H."/>
        </authorList>
    </citation>
    <scope>NUCLEOTIDE SEQUENCE</scope>
    <source>
        <strain evidence="2">Expedition CK06-06</strain>
    </source>
</reference>
<dbReference type="AlphaFoldDB" id="X0YML3"/>
<organism evidence="2">
    <name type="scientific">marine sediment metagenome</name>
    <dbReference type="NCBI Taxonomy" id="412755"/>
    <lineage>
        <taxon>unclassified sequences</taxon>
        <taxon>metagenomes</taxon>
        <taxon>ecological metagenomes</taxon>
    </lineage>
</organism>
<evidence type="ECO:0000313" key="2">
    <source>
        <dbReference type="EMBL" id="GAG49728.1"/>
    </source>
</evidence>
<proteinExistence type="predicted"/>
<feature type="transmembrane region" description="Helical" evidence="1">
    <location>
        <begin position="12"/>
        <end position="32"/>
    </location>
</feature>
<dbReference type="InterPro" id="IPR012902">
    <property type="entry name" value="N_methyl_site"/>
</dbReference>
<name>X0YML3_9ZZZZ</name>
<keyword evidence="1" id="KW-0472">Membrane</keyword>
<evidence type="ECO:0000256" key="1">
    <source>
        <dbReference type="SAM" id="Phobius"/>
    </source>
</evidence>
<dbReference type="Pfam" id="PF07963">
    <property type="entry name" value="N_methyl"/>
    <property type="match status" value="1"/>
</dbReference>
<protein>
    <recommendedName>
        <fullName evidence="3">Type II secretion system protein GspI C-terminal domain-containing protein</fullName>
    </recommendedName>
</protein>
<sequence length="162" mass="17585">MRDTRYENGFSLIEVLIAVILVGLAIASLLAANGSYTRINGAGVVLSTAEFHIEQIRELTILLPVVDPQSETGTFGPEEAGLAGYDDLDDFDGANFSPPINADRETLDDFAAFSQRITVENVSPANFEQVVGDHSSSFVRVTVKVFLGAKEISSVSWIRARY</sequence>
<comment type="caution">
    <text evidence="2">The sequence shown here is derived from an EMBL/GenBank/DDBJ whole genome shotgun (WGS) entry which is preliminary data.</text>
</comment>
<evidence type="ECO:0008006" key="3">
    <source>
        <dbReference type="Google" id="ProtNLM"/>
    </source>
</evidence>
<keyword evidence="1" id="KW-1133">Transmembrane helix</keyword>
<gene>
    <name evidence="2" type="ORF">S01H1_79004</name>
</gene>
<dbReference type="EMBL" id="BARS01053219">
    <property type="protein sequence ID" value="GAG49728.1"/>
    <property type="molecule type" value="Genomic_DNA"/>
</dbReference>
<dbReference type="NCBIfam" id="TIGR02532">
    <property type="entry name" value="IV_pilin_GFxxxE"/>
    <property type="match status" value="1"/>
</dbReference>
<keyword evidence="1" id="KW-0812">Transmembrane</keyword>